<comment type="caution">
    <text evidence="4">The sequence shown here is derived from an EMBL/GenBank/DDBJ whole genome shotgun (WGS) entry which is preliminary data.</text>
</comment>
<feature type="domain" description="Solute-binding protein family 3/N-terminal" evidence="3">
    <location>
        <begin position="69"/>
        <end position="300"/>
    </location>
</feature>
<evidence type="ECO:0000256" key="1">
    <source>
        <dbReference type="ARBA" id="ARBA00022729"/>
    </source>
</evidence>
<sequence>MKRSTRSAVTLSALAISALALTACTGSATPGSTSGASSNTADINYHAAAGDADKTLADMLPAAVSDKGTLVIATDATIGEPFASYDTDGVTIVGIVPDLAYAMGDALGVDVELRQVVFANLIPGLAAERYDFSLAPMLDTAERQEQVDFIDYLRGGSQFIVAKDDADAPKNLSPETACGLAIGVTTGSVEEISLTEQNEVCTAAGKPAIEILSYKTNNEGILALTSGRIDAYGTAAAQGGYIAQTDNDRLTLSGEPFRGGLSGMAFPKTSELLPVIQATLQKFIDDGVYEQILTTYGVQQLAVPMAGKNNEAME</sequence>
<protein>
    <submittedName>
        <fullName evidence="4">ABC transporter substrate-binding protein</fullName>
    </submittedName>
</protein>
<accession>A0A9W6HQH5</accession>
<dbReference type="Proteomes" id="UP001142325">
    <property type="component" value="Unassembled WGS sequence"/>
</dbReference>
<evidence type="ECO:0000313" key="5">
    <source>
        <dbReference type="Proteomes" id="UP001142325"/>
    </source>
</evidence>
<keyword evidence="5" id="KW-1185">Reference proteome</keyword>
<evidence type="ECO:0000256" key="2">
    <source>
        <dbReference type="SAM" id="SignalP"/>
    </source>
</evidence>
<name>A0A9W6HQH5_9MICO</name>
<dbReference type="AlphaFoldDB" id="A0A9W6HQH5"/>
<organism evidence="4 5">
    <name type="scientific">Microbacterium keratanolyticum</name>
    <dbReference type="NCBI Taxonomy" id="67574"/>
    <lineage>
        <taxon>Bacteria</taxon>
        <taxon>Bacillati</taxon>
        <taxon>Actinomycetota</taxon>
        <taxon>Actinomycetes</taxon>
        <taxon>Micrococcales</taxon>
        <taxon>Microbacteriaceae</taxon>
        <taxon>Microbacterium</taxon>
    </lineage>
</organism>
<feature type="signal peptide" evidence="2">
    <location>
        <begin position="1"/>
        <end position="22"/>
    </location>
</feature>
<dbReference type="SUPFAM" id="SSF53850">
    <property type="entry name" value="Periplasmic binding protein-like II"/>
    <property type="match status" value="1"/>
</dbReference>
<dbReference type="PANTHER" id="PTHR35936">
    <property type="entry name" value="MEMBRANE-BOUND LYTIC MUREIN TRANSGLYCOSYLASE F"/>
    <property type="match status" value="1"/>
</dbReference>
<keyword evidence="1 2" id="KW-0732">Signal</keyword>
<evidence type="ECO:0000313" key="4">
    <source>
        <dbReference type="EMBL" id="GLK00512.1"/>
    </source>
</evidence>
<reference evidence="4" key="1">
    <citation type="journal article" date="2014" name="Int. J. Syst. Evol. Microbiol.">
        <title>Complete genome sequence of Corynebacterium casei LMG S-19264T (=DSM 44701T), isolated from a smear-ripened cheese.</title>
        <authorList>
            <consortium name="US DOE Joint Genome Institute (JGI-PGF)"/>
            <person name="Walter F."/>
            <person name="Albersmeier A."/>
            <person name="Kalinowski J."/>
            <person name="Ruckert C."/>
        </authorList>
    </citation>
    <scope>NUCLEOTIDE SEQUENCE</scope>
    <source>
        <strain evidence="4">VKM Ac-1958</strain>
    </source>
</reference>
<dbReference type="EMBL" id="BSET01000001">
    <property type="protein sequence ID" value="GLK00512.1"/>
    <property type="molecule type" value="Genomic_DNA"/>
</dbReference>
<evidence type="ECO:0000259" key="3">
    <source>
        <dbReference type="SMART" id="SM00062"/>
    </source>
</evidence>
<feature type="chain" id="PRO_5040990094" evidence="2">
    <location>
        <begin position="23"/>
        <end position="314"/>
    </location>
</feature>
<dbReference type="PROSITE" id="PS51257">
    <property type="entry name" value="PROKAR_LIPOPROTEIN"/>
    <property type="match status" value="1"/>
</dbReference>
<dbReference type="Gene3D" id="3.40.190.10">
    <property type="entry name" value="Periplasmic binding protein-like II"/>
    <property type="match status" value="2"/>
</dbReference>
<dbReference type="InterPro" id="IPR001638">
    <property type="entry name" value="Solute-binding_3/MltF_N"/>
</dbReference>
<reference evidence="4" key="2">
    <citation type="submission" date="2023-01" db="EMBL/GenBank/DDBJ databases">
        <authorList>
            <person name="Sun Q."/>
            <person name="Evtushenko L."/>
        </authorList>
    </citation>
    <scope>NUCLEOTIDE SEQUENCE</scope>
    <source>
        <strain evidence="4">VKM Ac-1958</strain>
    </source>
</reference>
<dbReference type="PANTHER" id="PTHR35936:SF17">
    <property type="entry name" value="ARGININE-BINDING EXTRACELLULAR PROTEIN ARTP"/>
    <property type="match status" value="1"/>
</dbReference>
<gene>
    <name evidence="4" type="ORF">GCM10017596_02270</name>
</gene>
<dbReference type="SMART" id="SM00062">
    <property type="entry name" value="PBPb"/>
    <property type="match status" value="1"/>
</dbReference>
<proteinExistence type="predicted"/>
<dbReference type="CDD" id="cd01004">
    <property type="entry name" value="PBP2_MidA_like"/>
    <property type="match status" value="1"/>
</dbReference>
<dbReference type="RefSeq" id="WP_204938228.1">
    <property type="nucleotide sequence ID" value="NZ_BAAAUM010000001.1"/>
</dbReference>
<dbReference type="Pfam" id="PF00497">
    <property type="entry name" value="SBP_bac_3"/>
    <property type="match status" value="1"/>
</dbReference>